<evidence type="ECO:0000313" key="2">
    <source>
        <dbReference type="Proteomes" id="UP001200145"/>
    </source>
</evidence>
<protein>
    <submittedName>
        <fullName evidence="1">DUF721 domain-containing protein</fullName>
    </submittedName>
</protein>
<organism evidence="1 2">
    <name type="scientific">Flavihumibacter fluminis</name>
    <dbReference type="NCBI Taxonomy" id="2909236"/>
    <lineage>
        <taxon>Bacteria</taxon>
        <taxon>Pseudomonadati</taxon>
        <taxon>Bacteroidota</taxon>
        <taxon>Chitinophagia</taxon>
        <taxon>Chitinophagales</taxon>
        <taxon>Chitinophagaceae</taxon>
        <taxon>Flavihumibacter</taxon>
    </lineage>
</organism>
<name>A0ABS9BHH6_9BACT</name>
<dbReference type="RefSeq" id="WP_234866114.1">
    <property type="nucleotide sequence ID" value="NZ_JAKEVY010000002.1"/>
</dbReference>
<sequence>MGEFSLGEAIQQFLQKSRLKGSVQALQITDVWEQIMGKTVARYTESIKIYGDKLYISTSVAPLKQELLFQKEHIINRVNEALGEKIIKEVIIQ</sequence>
<accession>A0ABS9BHH6</accession>
<keyword evidence="2" id="KW-1185">Reference proteome</keyword>
<dbReference type="InterPro" id="IPR007922">
    <property type="entry name" value="DciA-like"/>
</dbReference>
<proteinExistence type="predicted"/>
<dbReference type="Proteomes" id="UP001200145">
    <property type="component" value="Unassembled WGS sequence"/>
</dbReference>
<comment type="caution">
    <text evidence="1">The sequence shown here is derived from an EMBL/GenBank/DDBJ whole genome shotgun (WGS) entry which is preliminary data.</text>
</comment>
<dbReference type="PANTHER" id="PTHR36456">
    <property type="entry name" value="UPF0232 PROTEIN SCO3875"/>
    <property type="match status" value="1"/>
</dbReference>
<evidence type="ECO:0000313" key="1">
    <source>
        <dbReference type="EMBL" id="MCF1715167.1"/>
    </source>
</evidence>
<dbReference type="EMBL" id="JAKEVY010000002">
    <property type="protein sequence ID" value="MCF1715167.1"/>
    <property type="molecule type" value="Genomic_DNA"/>
</dbReference>
<dbReference type="PANTHER" id="PTHR36456:SF1">
    <property type="entry name" value="UPF0232 PROTEIN SCO3875"/>
    <property type="match status" value="1"/>
</dbReference>
<dbReference type="Pfam" id="PF05258">
    <property type="entry name" value="DciA"/>
    <property type="match status" value="1"/>
</dbReference>
<reference evidence="1 2" key="1">
    <citation type="submission" date="2022-01" db="EMBL/GenBank/DDBJ databases">
        <title>Flavihumibacter sp. nov., isolated from sediment of a river.</title>
        <authorList>
            <person name="Liu H."/>
        </authorList>
    </citation>
    <scope>NUCLEOTIDE SEQUENCE [LARGE SCALE GENOMIC DNA]</scope>
    <source>
        <strain evidence="1 2">RY-1</strain>
    </source>
</reference>
<gene>
    <name evidence="1" type="ORF">L0U88_11075</name>
</gene>